<dbReference type="PANTHER" id="PTHR22993:SF9">
    <property type="entry name" value="FORMAMIDOPYRIMIDINE-DNA GLYCOSYLASE"/>
    <property type="match status" value="1"/>
</dbReference>
<dbReference type="PANTHER" id="PTHR22993">
    <property type="entry name" value="FORMAMIDOPYRIMIDINE-DNA GLYCOSYLASE"/>
    <property type="match status" value="1"/>
</dbReference>
<keyword evidence="4 15" id="KW-0479">Metal-binding</keyword>
<organism evidence="18 19">
    <name type="scientific">Gordonia hongkongensis</name>
    <dbReference type="NCBI Taxonomy" id="1701090"/>
    <lineage>
        <taxon>Bacteria</taxon>
        <taxon>Bacillati</taxon>
        <taxon>Actinomycetota</taxon>
        <taxon>Actinomycetes</taxon>
        <taxon>Mycobacteriales</taxon>
        <taxon>Gordoniaceae</taxon>
        <taxon>Gordonia</taxon>
    </lineage>
</organism>
<dbReference type="NCBIfam" id="TIGR00577">
    <property type="entry name" value="fpg"/>
    <property type="match status" value="1"/>
</dbReference>
<keyword evidence="9 15" id="KW-0238">DNA-binding</keyword>
<dbReference type="EC" id="4.2.99.18" evidence="15"/>
<evidence type="ECO:0000256" key="9">
    <source>
        <dbReference type="ARBA" id="ARBA00023125"/>
    </source>
</evidence>
<proteinExistence type="inferred from homology"/>
<dbReference type="Gene3D" id="1.10.8.50">
    <property type="match status" value="1"/>
</dbReference>
<dbReference type="InterPro" id="IPR035937">
    <property type="entry name" value="FPG_N"/>
</dbReference>
<evidence type="ECO:0000259" key="17">
    <source>
        <dbReference type="PROSITE" id="PS51068"/>
    </source>
</evidence>
<dbReference type="SMART" id="SM00898">
    <property type="entry name" value="Fapy_DNA_glyco"/>
    <property type="match status" value="1"/>
</dbReference>
<feature type="domain" description="Formamidopyrimidine-DNA glycosylase catalytic" evidence="17">
    <location>
        <begin position="2"/>
        <end position="120"/>
    </location>
</feature>
<comment type="function">
    <text evidence="15">Involved in base excision repair of DNA damaged by oxidation or by mutagenic agents. Acts as DNA glycosylase that recognizes and removes damaged bases. Has a preference for oxidized purines, such as 7,8-dihydro-8-oxoguanine (8-oxoG). Has AP (apurinic/apyrimidinic) lyase activity and introduces nicks in the DNA strand. Cleaves the DNA backbone by beta-delta elimination to generate a single-strand break at the site of the removed base with both 3'- and 5'-phosphates.</text>
</comment>
<dbReference type="GO" id="GO:0006979">
    <property type="term" value="P:response to oxidative stress"/>
    <property type="evidence" value="ECO:0007669"/>
    <property type="project" value="UniProtKB-ARBA"/>
</dbReference>
<keyword evidence="6 15" id="KW-0863">Zinc-finger</keyword>
<dbReference type="InterPro" id="IPR010663">
    <property type="entry name" value="Znf_FPG/IleRS"/>
</dbReference>
<sequence length="303" mass="33461">MPELPEVETVRIGLETHLVGRVVASTEVLHPRAVRRHAGGEPDLIGRLAGKRVTGVRRRGKYLWIDVADSADRAALVVHLGMSGQMLIARTGTPDHTHLRIRAVLDDENELRFVDQRTFGGWHLDDYTPDVYAPSGSTDTTDPSPADIPVSVAHIATDPFDPAFDPVRVVDRMRAKHSEIKRVLLDQTVISGVGNIYADEALWRARLHGSRIAETISRKKLRELIDAVTDVMADALKVGGTSFDALYVNVNGQSGYFERSLNAYGRAGEPCRRCGAIMRREQFMNRGSFSCPRCQRASKANPG</sequence>
<reference evidence="18" key="1">
    <citation type="submission" date="2023-04" db="EMBL/GenBank/DDBJ databases">
        <title>Complete genome sequence of a phthalic acid esters degrading bacterial strain.</title>
        <authorList>
            <person name="Weng L."/>
            <person name="Jia Y."/>
            <person name="Ren L."/>
        </authorList>
    </citation>
    <scope>NUCLEOTIDE SEQUENCE</scope>
    <source>
        <strain evidence="18">RL-LY01</strain>
    </source>
</reference>
<evidence type="ECO:0000256" key="1">
    <source>
        <dbReference type="ARBA" id="ARBA00001668"/>
    </source>
</evidence>
<dbReference type="PROSITE" id="PS51068">
    <property type="entry name" value="FPG_CAT"/>
    <property type="match status" value="1"/>
</dbReference>
<evidence type="ECO:0000256" key="6">
    <source>
        <dbReference type="ARBA" id="ARBA00022771"/>
    </source>
</evidence>
<comment type="subunit">
    <text evidence="3 15">Monomer.</text>
</comment>
<evidence type="ECO:0000256" key="12">
    <source>
        <dbReference type="ARBA" id="ARBA00023268"/>
    </source>
</evidence>
<dbReference type="Pfam" id="PF06831">
    <property type="entry name" value="H2TH"/>
    <property type="match status" value="1"/>
</dbReference>
<protein>
    <recommendedName>
        <fullName evidence="15">Formamidopyrimidine-DNA glycosylase</fullName>
        <shortName evidence="15">Fapy-DNA glycosylase</shortName>
        <ecNumber evidence="15">3.2.2.23</ecNumber>
    </recommendedName>
    <alternativeName>
        <fullName evidence="15">DNA-(apurinic or apyrimidinic site) lyase MutM</fullName>
        <shortName evidence="15">AP lyase MutM</shortName>
        <ecNumber evidence="15">4.2.99.18</ecNumber>
    </alternativeName>
</protein>
<evidence type="ECO:0000256" key="5">
    <source>
        <dbReference type="ARBA" id="ARBA00022763"/>
    </source>
</evidence>
<evidence type="ECO:0000256" key="2">
    <source>
        <dbReference type="ARBA" id="ARBA00009409"/>
    </source>
</evidence>
<dbReference type="GO" id="GO:0003684">
    <property type="term" value="F:damaged DNA binding"/>
    <property type="evidence" value="ECO:0007669"/>
    <property type="project" value="InterPro"/>
</dbReference>
<feature type="binding site" evidence="15">
    <location>
        <position position="117"/>
    </location>
    <ligand>
        <name>DNA</name>
        <dbReference type="ChEBI" id="CHEBI:16991"/>
    </ligand>
</feature>
<dbReference type="NCBIfam" id="NF002211">
    <property type="entry name" value="PRK01103.1"/>
    <property type="match status" value="1"/>
</dbReference>
<evidence type="ECO:0000256" key="13">
    <source>
        <dbReference type="ARBA" id="ARBA00023295"/>
    </source>
</evidence>
<dbReference type="GO" id="GO:0008270">
    <property type="term" value="F:zinc ion binding"/>
    <property type="evidence" value="ECO:0007669"/>
    <property type="project" value="UniProtKB-UniRule"/>
</dbReference>
<dbReference type="Proteomes" id="UP001213504">
    <property type="component" value="Chromosome"/>
</dbReference>
<evidence type="ECO:0000256" key="14">
    <source>
        <dbReference type="ARBA" id="ARBA00044632"/>
    </source>
</evidence>
<dbReference type="InterPro" id="IPR015886">
    <property type="entry name" value="H2TH_FPG"/>
</dbReference>
<name>A0AAX3TCR3_9ACTN</name>
<dbReference type="InterPro" id="IPR000214">
    <property type="entry name" value="Znf_DNA_glyclase/AP_lyase"/>
</dbReference>
<dbReference type="Gene3D" id="3.20.190.10">
    <property type="entry name" value="MutM-like, N-terminal"/>
    <property type="match status" value="1"/>
</dbReference>
<feature type="active site" description="Proton donor; for beta-elimination activity" evidence="15">
    <location>
        <position position="61"/>
    </location>
</feature>
<feature type="binding site" evidence="15">
    <location>
        <position position="98"/>
    </location>
    <ligand>
        <name>DNA</name>
        <dbReference type="ChEBI" id="CHEBI:16991"/>
    </ligand>
</feature>
<evidence type="ECO:0000256" key="11">
    <source>
        <dbReference type="ARBA" id="ARBA00023239"/>
    </source>
</evidence>
<dbReference type="EMBL" id="CP121270">
    <property type="protein sequence ID" value="WFP26727.1"/>
    <property type="molecule type" value="Genomic_DNA"/>
</dbReference>
<evidence type="ECO:0000313" key="18">
    <source>
        <dbReference type="EMBL" id="WFP26727.1"/>
    </source>
</evidence>
<evidence type="ECO:0000256" key="3">
    <source>
        <dbReference type="ARBA" id="ARBA00011245"/>
    </source>
</evidence>
<evidence type="ECO:0000256" key="8">
    <source>
        <dbReference type="ARBA" id="ARBA00022833"/>
    </source>
</evidence>
<keyword evidence="5 15" id="KW-0227">DNA damage</keyword>
<keyword evidence="12 15" id="KW-0511">Multifunctional enzyme</keyword>
<keyword evidence="11 15" id="KW-0456">Lyase</keyword>
<feature type="domain" description="FPG-type" evidence="16">
    <location>
        <begin position="262"/>
        <end position="296"/>
    </location>
</feature>
<keyword evidence="7 15" id="KW-0378">Hydrolase</keyword>
<dbReference type="RefSeq" id="WP_165630198.1">
    <property type="nucleotide sequence ID" value="NZ_CP121270.1"/>
</dbReference>
<comment type="catalytic activity">
    <reaction evidence="1 15">
        <text>Hydrolysis of DNA containing ring-opened 7-methylguanine residues, releasing 2,6-diamino-4-hydroxy-5-(N-methyl)formamidopyrimidine.</text>
        <dbReference type="EC" id="3.2.2.23"/>
    </reaction>
</comment>
<feature type="binding site" evidence="15">
    <location>
        <position position="176"/>
    </location>
    <ligand>
        <name>DNA</name>
        <dbReference type="ChEBI" id="CHEBI:16991"/>
    </ligand>
</feature>
<keyword evidence="10 15" id="KW-0234">DNA repair</keyword>
<dbReference type="InterPro" id="IPR012319">
    <property type="entry name" value="FPG_cat"/>
</dbReference>
<dbReference type="InterPro" id="IPR010979">
    <property type="entry name" value="Ribosomal_uS13-like_H2TH"/>
</dbReference>
<feature type="active site" description="Proton donor; for delta-elimination activity" evidence="15">
    <location>
        <position position="286"/>
    </location>
</feature>
<dbReference type="GO" id="GO:0003690">
    <property type="term" value="F:double-stranded DNA binding"/>
    <property type="evidence" value="ECO:0007669"/>
    <property type="project" value="UniProtKB-ARBA"/>
</dbReference>
<feature type="active site" description="Proton donor" evidence="15">
    <location>
        <position position="3"/>
    </location>
</feature>
<dbReference type="CDD" id="cd08966">
    <property type="entry name" value="EcFpg-like_N"/>
    <property type="match status" value="1"/>
</dbReference>
<dbReference type="AlphaFoldDB" id="A0AAX3TCR3"/>
<evidence type="ECO:0000256" key="15">
    <source>
        <dbReference type="HAMAP-Rule" id="MF_00103"/>
    </source>
</evidence>
<comment type="similarity">
    <text evidence="2 15">Belongs to the FPG family.</text>
</comment>
<evidence type="ECO:0000256" key="10">
    <source>
        <dbReference type="ARBA" id="ARBA00023204"/>
    </source>
</evidence>
<dbReference type="InterPro" id="IPR020629">
    <property type="entry name" value="FPG_Glyclase"/>
</dbReference>
<dbReference type="SUPFAM" id="SSF81624">
    <property type="entry name" value="N-terminal domain of MutM-like DNA repair proteins"/>
    <property type="match status" value="1"/>
</dbReference>
<keyword evidence="8 15" id="KW-0862">Zinc</keyword>
<evidence type="ECO:0000313" key="19">
    <source>
        <dbReference type="Proteomes" id="UP001213504"/>
    </source>
</evidence>
<dbReference type="Pfam" id="PF01149">
    <property type="entry name" value="Fapy_DNA_glyco"/>
    <property type="match status" value="1"/>
</dbReference>
<dbReference type="HAMAP" id="MF_00103">
    <property type="entry name" value="Fapy_DNA_glycosyl"/>
    <property type="match status" value="1"/>
</dbReference>
<comment type="cofactor">
    <cofactor evidence="15">
        <name>Zn(2+)</name>
        <dbReference type="ChEBI" id="CHEBI:29105"/>
    </cofactor>
    <text evidence="15">Binds 1 zinc ion per subunit.</text>
</comment>
<dbReference type="SUPFAM" id="SSF57716">
    <property type="entry name" value="Glucocorticoid receptor-like (DNA-binding domain)"/>
    <property type="match status" value="1"/>
</dbReference>
<evidence type="ECO:0000256" key="4">
    <source>
        <dbReference type="ARBA" id="ARBA00022723"/>
    </source>
</evidence>
<dbReference type="SUPFAM" id="SSF46946">
    <property type="entry name" value="S13-like H2TH domain"/>
    <property type="match status" value="1"/>
</dbReference>
<dbReference type="GO" id="GO:0006284">
    <property type="term" value="P:base-excision repair"/>
    <property type="evidence" value="ECO:0007669"/>
    <property type="project" value="InterPro"/>
</dbReference>
<dbReference type="GO" id="GO:0140078">
    <property type="term" value="F:class I DNA-(apurinic or apyrimidinic site) endonuclease activity"/>
    <property type="evidence" value="ECO:0007669"/>
    <property type="project" value="UniProtKB-EC"/>
</dbReference>
<dbReference type="PROSITE" id="PS51066">
    <property type="entry name" value="ZF_FPG_2"/>
    <property type="match status" value="1"/>
</dbReference>
<accession>A0AAX3TCR3</accession>
<evidence type="ECO:0000259" key="16">
    <source>
        <dbReference type="PROSITE" id="PS51066"/>
    </source>
</evidence>
<dbReference type="SMART" id="SM01232">
    <property type="entry name" value="H2TH"/>
    <property type="match status" value="1"/>
</dbReference>
<feature type="active site" description="Schiff-base intermediate with DNA" evidence="15">
    <location>
        <position position="2"/>
    </location>
</feature>
<dbReference type="FunFam" id="1.10.8.50:FF:000003">
    <property type="entry name" value="Formamidopyrimidine-DNA glycosylase"/>
    <property type="match status" value="1"/>
</dbReference>
<evidence type="ECO:0000256" key="7">
    <source>
        <dbReference type="ARBA" id="ARBA00022801"/>
    </source>
</evidence>
<dbReference type="EC" id="3.2.2.23" evidence="15"/>
<comment type="catalytic activity">
    <reaction evidence="14 15">
        <text>2'-deoxyribonucleotide-(2'-deoxyribose 5'-phosphate)-2'-deoxyribonucleotide-DNA = a 3'-end 2'-deoxyribonucleotide-(2,3-dehydro-2,3-deoxyribose 5'-phosphate)-DNA + a 5'-end 5'-phospho-2'-deoxyribonucleoside-DNA + H(+)</text>
        <dbReference type="Rhea" id="RHEA:66592"/>
        <dbReference type="Rhea" id="RHEA-COMP:13180"/>
        <dbReference type="Rhea" id="RHEA-COMP:16897"/>
        <dbReference type="Rhea" id="RHEA-COMP:17067"/>
        <dbReference type="ChEBI" id="CHEBI:15378"/>
        <dbReference type="ChEBI" id="CHEBI:136412"/>
        <dbReference type="ChEBI" id="CHEBI:157695"/>
        <dbReference type="ChEBI" id="CHEBI:167181"/>
        <dbReference type="EC" id="4.2.99.18"/>
    </reaction>
</comment>
<dbReference type="Pfam" id="PF06827">
    <property type="entry name" value="zf-FPG_IleRS"/>
    <property type="match status" value="1"/>
</dbReference>
<keyword evidence="13 15" id="KW-0326">Glycosidase</keyword>
<gene>
    <name evidence="15 18" type="primary">mutM</name>
    <name evidence="15" type="synonym">fpg</name>
    <name evidence="18" type="ORF">P9A14_09690</name>
</gene>
<dbReference type="GO" id="GO:0034039">
    <property type="term" value="F:8-oxo-7,8-dihydroguanine DNA N-glycosylase activity"/>
    <property type="evidence" value="ECO:0007669"/>
    <property type="project" value="TreeGrafter"/>
</dbReference>